<gene>
    <name evidence="11" type="ORF">H9736_07960</name>
</gene>
<feature type="transmembrane region" description="Helical" evidence="10">
    <location>
        <begin position="174"/>
        <end position="195"/>
    </location>
</feature>
<evidence type="ECO:0000256" key="1">
    <source>
        <dbReference type="ARBA" id="ARBA00004651"/>
    </source>
</evidence>
<dbReference type="PANTHER" id="PTHR43823">
    <property type="entry name" value="SPORULATION PROTEIN YKVU"/>
    <property type="match status" value="1"/>
</dbReference>
<keyword evidence="5" id="KW-1003">Cell membrane</keyword>
<comment type="subcellular location">
    <subcellularLocation>
        <location evidence="1">Cell membrane</location>
        <topology evidence="1">Multi-pass membrane protein</topology>
    </subcellularLocation>
</comment>
<evidence type="ECO:0000256" key="6">
    <source>
        <dbReference type="ARBA" id="ARBA00022692"/>
    </source>
</evidence>
<dbReference type="InterPro" id="IPR051327">
    <property type="entry name" value="MATE_MepA_subfamily"/>
</dbReference>
<feature type="transmembrane region" description="Helical" evidence="10">
    <location>
        <begin position="57"/>
        <end position="78"/>
    </location>
</feature>
<evidence type="ECO:0000256" key="2">
    <source>
        <dbReference type="ARBA" id="ARBA00008417"/>
    </source>
</evidence>
<evidence type="ECO:0000256" key="7">
    <source>
        <dbReference type="ARBA" id="ARBA00022989"/>
    </source>
</evidence>
<feature type="transmembrane region" description="Helical" evidence="10">
    <location>
        <begin position="327"/>
        <end position="346"/>
    </location>
</feature>
<keyword evidence="9" id="KW-0046">Antibiotic resistance</keyword>
<dbReference type="InterPro" id="IPR002528">
    <property type="entry name" value="MATE_fam"/>
</dbReference>
<dbReference type="PANTHER" id="PTHR43823:SF3">
    <property type="entry name" value="MULTIDRUG EXPORT PROTEIN MEPA"/>
    <property type="match status" value="1"/>
</dbReference>
<evidence type="ECO:0000313" key="11">
    <source>
        <dbReference type="EMBL" id="HIX66167.1"/>
    </source>
</evidence>
<dbReference type="GO" id="GO:0015297">
    <property type="term" value="F:antiporter activity"/>
    <property type="evidence" value="ECO:0007669"/>
    <property type="project" value="InterPro"/>
</dbReference>
<dbReference type="GO" id="GO:0042910">
    <property type="term" value="F:xenobiotic transmembrane transporter activity"/>
    <property type="evidence" value="ECO:0007669"/>
    <property type="project" value="InterPro"/>
</dbReference>
<dbReference type="InterPro" id="IPR048279">
    <property type="entry name" value="MdtK-like"/>
</dbReference>
<keyword evidence="7 10" id="KW-1133">Transmembrane helix</keyword>
<keyword evidence="6 10" id="KW-0812">Transmembrane</keyword>
<dbReference type="GO" id="GO:0046677">
    <property type="term" value="P:response to antibiotic"/>
    <property type="evidence" value="ECO:0007669"/>
    <property type="project" value="UniProtKB-KW"/>
</dbReference>
<evidence type="ECO:0000313" key="12">
    <source>
        <dbReference type="Proteomes" id="UP000886800"/>
    </source>
</evidence>
<accession>A0A9D1WS20</accession>
<dbReference type="Proteomes" id="UP000886800">
    <property type="component" value="Unassembled WGS sequence"/>
</dbReference>
<dbReference type="AlphaFoldDB" id="A0A9D1WS20"/>
<reference evidence="11" key="2">
    <citation type="submission" date="2021-04" db="EMBL/GenBank/DDBJ databases">
        <authorList>
            <person name="Gilroy R."/>
        </authorList>
    </citation>
    <scope>NUCLEOTIDE SEQUENCE</scope>
    <source>
        <strain evidence="11">CHK188-5543</strain>
    </source>
</reference>
<dbReference type="EMBL" id="DXES01000170">
    <property type="protein sequence ID" value="HIX66167.1"/>
    <property type="molecule type" value="Genomic_DNA"/>
</dbReference>
<evidence type="ECO:0000256" key="3">
    <source>
        <dbReference type="ARBA" id="ARBA00022106"/>
    </source>
</evidence>
<evidence type="ECO:0000256" key="8">
    <source>
        <dbReference type="ARBA" id="ARBA00023136"/>
    </source>
</evidence>
<feature type="transmembrane region" description="Helical" evidence="10">
    <location>
        <begin position="395"/>
        <end position="416"/>
    </location>
</feature>
<comment type="caution">
    <text evidence="11">The sequence shown here is derived from an EMBL/GenBank/DDBJ whole genome shotgun (WGS) entry which is preliminary data.</text>
</comment>
<comment type="similarity">
    <text evidence="2">Belongs to the multi antimicrobial extrusion (MATE) (TC 2.A.66.1) family. MepA subfamily.</text>
</comment>
<feature type="transmembrane region" description="Helical" evidence="10">
    <location>
        <begin position="422"/>
        <end position="444"/>
    </location>
</feature>
<feature type="transmembrane region" description="Helical" evidence="10">
    <location>
        <begin position="293"/>
        <end position="315"/>
    </location>
</feature>
<feature type="transmembrane region" description="Helical" evidence="10">
    <location>
        <begin position="142"/>
        <end position="162"/>
    </location>
</feature>
<evidence type="ECO:0000256" key="10">
    <source>
        <dbReference type="SAM" id="Phobius"/>
    </source>
</evidence>
<dbReference type="CDD" id="cd13143">
    <property type="entry name" value="MATE_MepA_like"/>
    <property type="match status" value="1"/>
</dbReference>
<keyword evidence="8 10" id="KW-0472">Membrane</keyword>
<feature type="transmembrane region" description="Helical" evidence="10">
    <location>
        <begin position="99"/>
        <end position="122"/>
    </location>
</feature>
<dbReference type="Pfam" id="PF01554">
    <property type="entry name" value="MatE"/>
    <property type="match status" value="2"/>
</dbReference>
<dbReference type="InterPro" id="IPR045070">
    <property type="entry name" value="MATE_MepA-like"/>
</dbReference>
<feature type="transmembrane region" description="Helical" evidence="10">
    <location>
        <begin position="268"/>
        <end position="287"/>
    </location>
</feature>
<protein>
    <recommendedName>
        <fullName evidence="3">Multidrug export protein MepA</fullName>
    </recommendedName>
</protein>
<sequence>MFDAAERTRQLAGAPVLPLLVKLTIPVTVAQFVNALYSIVDRMYIGHMPGVGTDALAGIGLTFPIIMVISAFSCLPGMGGAPLASIALGAGDLPRAQKYLSNAVTLLLGVSVALTVGCGVFLKPILIAFGADAATLPYAYDYLLIYLLGTVFVELAMGLNPFINTQGYTITGTVTVVIGAVLNIVLDPLFIYTFGMGIRGAAVATVISQLVSAIWVVGFLCSKRSVLRIQPKLLRPDWEVLSTTCKLGVSPFIFRVNESIVAILLNRLLLWYGGAAGGLHIASMAILTSLSQIFFMPLTGIITGAQPILSYNTGARNFPRVRETVHYARLLSIGCAVAMWAAMMLFPGGIARLFTSDPQLIQLTRVTMRVMFCTVLVLGMQMVNQNGFVAMGNTFYSFLFGIMRKLLVLIPVAFLLPHWLGVWGVYAAEAVSNLITTAVTYVFFERYLGRLQREWQCSGAAACGASPK</sequence>
<evidence type="ECO:0000256" key="9">
    <source>
        <dbReference type="ARBA" id="ARBA00023251"/>
    </source>
</evidence>
<name>A0A9D1WS20_9FIRM</name>
<evidence type="ECO:0000256" key="5">
    <source>
        <dbReference type="ARBA" id="ARBA00022475"/>
    </source>
</evidence>
<reference evidence="11" key="1">
    <citation type="journal article" date="2021" name="PeerJ">
        <title>Extensive microbial diversity within the chicken gut microbiome revealed by metagenomics and culture.</title>
        <authorList>
            <person name="Gilroy R."/>
            <person name="Ravi A."/>
            <person name="Getino M."/>
            <person name="Pursley I."/>
            <person name="Horton D.L."/>
            <person name="Alikhan N.F."/>
            <person name="Baker D."/>
            <person name="Gharbi K."/>
            <person name="Hall N."/>
            <person name="Watson M."/>
            <person name="Adriaenssens E.M."/>
            <person name="Foster-Nyarko E."/>
            <person name="Jarju S."/>
            <person name="Secka A."/>
            <person name="Antonio M."/>
            <person name="Oren A."/>
            <person name="Chaudhuri R.R."/>
            <person name="La Ragione R."/>
            <person name="Hildebrand F."/>
            <person name="Pallen M.J."/>
        </authorList>
    </citation>
    <scope>NUCLEOTIDE SEQUENCE</scope>
    <source>
        <strain evidence="11">CHK188-5543</strain>
    </source>
</reference>
<feature type="transmembrane region" description="Helical" evidence="10">
    <location>
        <begin position="366"/>
        <end position="383"/>
    </location>
</feature>
<feature type="transmembrane region" description="Helical" evidence="10">
    <location>
        <begin position="12"/>
        <end position="37"/>
    </location>
</feature>
<dbReference type="NCBIfam" id="TIGR00797">
    <property type="entry name" value="matE"/>
    <property type="match status" value="1"/>
</dbReference>
<feature type="transmembrane region" description="Helical" evidence="10">
    <location>
        <begin position="201"/>
        <end position="222"/>
    </location>
</feature>
<keyword evidence="4" id="KW-0813">Transport</keyword>
<organism evidence="11 12">
    <name type="scientific">Candidatus Anaerotruncus excrementipullorum</name>
    <dbReference type="NCBI Taxonomy" id="2838465"/>
    <lineage>
        <taxon>Bacteria</taxon>
        <taxon>Bacillati</taxon>
        <taxon>Bacillota</taxon>
        <taxon>Clostridia</taxon>
        <taxon>Eubacteriales</taxon>
        <taxon>Oscillospiraceae</taxon>
        <taxon>Anaerotruncus</taxon>
    </lineage>
</organism>
<evidence type="ECO:0000256" key="4">
    <source>
        <dbReference type="ARBA" id="ARBA00022448"/>
    </source>
</evidence>
<dbReference type="PIRSF" id="PIRSF006603">
    <property type="entry name" value="DinF"/>
    <property type="match status" value="1"/>
</dbReference>
<proteinExistence type="inferred from homology"/>
<dbReference type="GO" id="GO:0005886">
    <property type="term" value="C:plasma membrane"/>
    <property type="evidence" value="ECO:0007669"/>
    <property type="project" value="UniProtKB-SubCell"/>
</dbReference>